<evidence type="ECO:0008006" key="3">
    <source>
        <dbReference type="Google" id="ProtNLM"/>
    </source>
</evidence>
<keyword evidence="2" id="KW-1185">Reference proteome</keyword>
<comment type="caution">
    <text evidence="1">The sequence shown here is derived from an EMBL/GenBank/DDBJ whole genome shotgun (WGS) entry which is preliminary data.</text>
</comment>
<organism evidence="1 2">
    <name type="scientific">Clostridium butyricum E4 str. BoNT E BL5262</name>
    <dbReference type="NCBI Taxonomy" id="632245"/>
    <lineage>
        <taxon>Bacteria</taxon>
        <taxon>Bacillati</taxon>
        <taxon>Bacillota</taxon>
        <taxon>Clostridia</taxon>
        <taxon>Eubacteriales</taxon>
        <taxon>Clostridiaceae</taxon>
        <taxon>Clostridium</taxon>
    </lineage>
</organism>
<evidence type="ECO:0000313" key="1">
    <source>
        <dbReference type="EMBL" id="EEP53931.1"/>
    </source>
</evidence>
<evidence type="ECO:0000313" key="2">
    <source>
        <dbReference type="Proteomes" id="UP000003081"/>
    </source>
</evidence>
<dbReference type="HOGENOM" id="CLU_646726_0_0_9"/>
<gene>
    <name evidence="1" type="ORF">CLP_2233</name>
</gene>
<dbReference type="RefSeq" id="WP_003412438.1">
    <property type="nucleotide sequence ID" value="NZ_ACOM01000005.1"/>
</dbReference>
<dbReference type="EMBL" id="ACOM01000005">
    <property type="protein sequence ID" value="EEP53931.1"/>
    <property type="molecule type" value="Genomic_DNA"/>
</dbReference>
<accession>C4IIJ7</accession>
<name>C4IIJ7_CLOBU</name>
<dbReference type="Proteomes" id="UP000003081">
    <property type="component" value="Unassembled WGS sequence"/>
</dbReference>
<dbReference type="eggNOG" id="ENOG5030G7H">
    <property type="taxonomic scope" value="Bacteria"/>
</dbReference>
<protein>
    <recommendedName>
        <fullName evidence="3">DUF4179 domain-containing protein</fullName>
    </recommendedName>
</protein>
<sequence length="411" mass="46682">MINKKISKIIGPAAGIMVFMMSIGIMPVQAYAAETQSIQNEASLSKSGNVNYEIEQNGVKLTVTNIIGTKNKIKMNATITREDGFDEKIHSHRSIDLNMHKEKEESNGGGSSWSYPNKNTIEISSEEKSENGFSEKGNIRADLVIGEYDFNGSLVIPVDFTESFKQYMKTDLDVNIDKNNRVLGFESDAIGTSIIVSRPVEDIRHGSYYSIMEPCFIIKVGNKMYRTDYIGGRNYSEDDETYTCNFESEKLTYNDIKDADSISIIPVKCTMTSDEIEEKYNDSSLYEKLSKEAVTENNVKYNKEVEFTDGTKGEIKVERSNNKIRVYCSSDSDIKSFMLAESINSIFTDGSDDYRNFVYEDDKVICKDENAENQYIAEFEDSHPEMMFETHIDTIMLNIHKFDIGDEIKIK</sequence>
<reference evidence="1 2" key="1">
    <citation type="submission" date="2009-08" db="EMBL/GenBank/DDBJ databases">
        <authorList>
            <person name="Shrivastava S."/>
            <person name="Brinkac L.B."/>
            <person name="Brown J.L."/>
            <person name="Bruce D.B."/>
            <person name="Detter C."/>
            <person name="Green L.D."/>
            <person name="Munk C.A."/>
            <person name="Rogers Y.C."/>
            <person name="Tapia R."/>
            <person name="Sims D.R."/>
            <person name="Smith L.A."/>
            <person name="Smith T.J."/>
            <person name="Sutton G."/>
            <person name="Brettin T."/>
        </authorList>
    </citation>
    <scope>NUCLEOTIDE SEQUENCE [LARGE SCALE GENOMIC DNA]</scope>
    <source>
        <strain evidence="2">E4 str. BoNT E BL5262</strain>
    </source>
</reference>
<dbReference type="AlphaFoldDB" id="C4IIJ7"/>
<proteinExistence type="predicted"/>